<evidence type="ECO:0000313" key="2">
    <source>
        <dbReference type="EMBL" id="ROU07346.1"/>
    </source>
</evidence>
<organism evidence="2 3">
    <name type="scientific">Lysobacter enzymogenes</name>
    <dbReference type="NCBI Taxonomy" id="69"/>
    <lineage>
        <taxon>Bacteria</taxon>
        <taxon>Pseudomonadati</taxon>
        <taxon>Pseudomonadota</taxon>
        <taxon>Gammaproteobacteria</taxon>
        <taxon>Lysobacterales</taxon>
        <taxon>Lysobacteraceae</taxon>
        <taxon>Lysobacter</taxon>
    </lineage>
</organism>
<keyword evidence="1" id="KW-0732">Signal</keyword>
<gene>
    <name evidence="2" type="ORF">D9T17_10370</name>
</gene>
<dbReference type="EMBL" id="RCTY01000023">
    <property type="protein sequence ID" value="ROU07346.1"/>
    <property type="molecule type" value="Genomic_DNA"/>
</dbReference>
<accession>A0A3N2RJ45</accession>
<protein>
    <recommendedName>
        <fullName evidence="4">Lipoprotein</fullName>
    </recommendedName>
</protein>
<proteinExistence type="predicted"/>
<dbReference type="PROSITE" id="PS51257">
    <property type="entry name" value="PROKAR_LIPOPROTEIN"/>
    <property type="match status" value="1"/>
</dbReference>
<feature type="signal peptide" evidence="1">
    <location>
        <begin position="1"/>
        <end position="24"/>
    </location>
</feature>
<feature type="chain" id="PRO_5018125252" description="Lipoprotein" evidence="1">
    <location>
        <begin position="25"/>
        <end position="146"/>
    </location>
</feature>
<evidence type="ECO:0008006" key="4">
    <source>
        <dbReference type="Google" id="ProtNLM"/>
    </source>
</evidence>
<sequence length="146" mass="15739">MNARGGRAKPAVPRLRGLAAAAIAALILAACSREPPPTEFPGGIAIPFGASDVREHIDDQLRTMTAYYRFDLPPAQLPALAVALHCPLGEVGHGARAAQKGDPPWFAPRPAQAHRSCESQIAHWMYELEVDVSRPDRYTVYLSASS</sequence>
<dbReference type="Proteomes" id="UP000275910">
    <property type="component" value="Unassembled WGS sequence"/>
</dbReference>
<name>A0A3N2RJ45_LYSEN</name>
<reference evidence="2 3" key="1">
    <citation type="submission" date="2018-10" db="EMBL/GenBank/DDBJ databases">
        <title>The genome of Lysobacter enzymogenes OH11.</title>
        <authorList>
            <person name="Liu F."/>
            <person name="Zhao Y."/>
            <person name="Qian G."/>
            <person name="Chen Y."/>
            <person name="Xu H."/>
        </authorList>
    </citation>
    <scope>NUCLEOTIDE SEQUENCE [LARGE SCALE GENOMIC DNA]</scope>
    <source>
        <strain evidence="2 3">OH11</strain>
    </source>
</reference>
<dbReference type="AlphaFoldDB" id="A0A3N2RJ45"/>
<evidence type="ECO:0000313" key="3">
    <source>
        <dbReference type="Proteomes" id="UP000275910"/>
    </source>
</evidence>
<evidence type="ECO:0000256" key="1">
    <source>
        <dbReference type="SAM" id="SignalP"/>
    </source>
</evidence>
<dbReference type="RefSeq" id="WP_123647330.1">
    <property type="nucleotide sequence ID" value="NZ_RCTY01000023.1"/>
</dbReference>
<comment type="caution">
    <text evidence="2">The sequence shown here is derived from an EMBL/GenBank/DDBJ whole genome shotgun (WGS) entry which is preliminary data.</text>
</comment>